<dbReference type="EMBL" id="CP042997">
    <property type="protein sequence ID" value="QEH32109.1"/>
    <property type="molecule type" value="Genomic_DNA"/>
</dbReference>
<name>A0A5B9VVD2_9BACT</name>
<evidence type="ECO:0000256" key="1">
    <source>
        <dbReference type="SAM" id="MobiDB-lite"/>
    </source>
</evidence>
<evidence type="ECO:0000313" key="3">
    <source>
        <dbReference type="Proteomes" id="UP000324233"/>
    </source>
</evidence>
<feature type="region of interest" description="Disordered" evidence="1">
    <location>
        <begin position="271"/>
        <end position="305"/>
    </location>
</feature>
<accession>A0A5B9VVD2</accession>
<keyword evidence="3" id="KW-1185">Reference proteome</keyword>
<protein>
    <submittedName>
        <fullName evidence="2">Uncharacterized protein</fullName>
    </submittedName>
</protein>
<evidence type="ECO:0000313" key="2">
    <source>
        <dbReference type="EMBL" id="QEH32109.1"/>
    </source>
</evidence>
<feature type="compositionally biased region" description="Low complexity" evidence="1">
    <location>
        <begin position="12"/>
        <end position="23"/>
    </location>
</feature>
<dbReference type="Proteomes" id="UP000324233">
    <property type="component" value="Chromosome"/>
</dbReference>
<dbReference type="OrthoDB" id="253243at2"/>
<dbReference type="RefSeq" id="WP_148591053.1">
    <property type="nucleotide sequence ID" value="NZ_CP042997.1"/>
</dbReference>
<sequence length="305" mass="32416">MIEQTARRGRRATAAGAGSRPPGYLDYAAANPMRGPDWRWRLAGLSLREELPDRPETRDPWVRRIREYLLALRGAGRAGGRGARRAIDPPVRAAALLHASPDPHPRGELEAWLLTGVPIAAIAARCGHGEGVVEAYAACFFDVRARLDAEGWILHVALGGQVARGFPYGDVAAIWKFVGYLRGEHCLSLVLHVFPGPRPRPWPATIAATGARRRRLVAACRKLVLTRWLRPGCGVAGAAARLASRLRAAAASTRGPEPAAPPRPVEIAVDLRDAMAGRDGSPAGRTDASPAGPTPPDAEGAVASA</sequence>
<gene>
    <name evidence="2" type="ORF">OJF2_05780</name>
</gene>
<feature type="region of interest" description="Disordered" evidence="1">
    <location>
        <begin position="1"/>
        <end position="23"/>
    </location>
</feature>
<dbReference type="AlphaFoldDB" id="A0A5B9VVD2"/>
<reference evidence="2 3" key="1">
    <citation type="submission" date="2019-08" db="EMBL/GenBank/DDBJ databases">
        <title>Deep-cultivation of Planctomycetes and their phenomic and genomic characterization uncovers novel biology.</title>
        <authorList>
            <person name="Wiegand S."/>
            <person name="Jogler M."/>
            <person name="Boedeker C."/>
            <person name="Pinto D."/>
            <person name="Vollmers J."/>
            <person name="Rivas-Marin E."/>
            <person name="Kohn T."/>
            <person name="Peeters S.H."/>
            <person name="Heuer A."/>
            <person name="Rast P."/>
            <person name="Oberbeckmann S."/>
            <person name="Bunk B."/>
            <person name="Jeske O."/>
            <person name="Meyerdierks A."/>
            <person name="Storesund J.E."/>
            <person name="Kallscheuer N."/>
            <person name="Luecker S."/>
            <person name="Lage O.M."/>
            <person name="Pohl T."/>
            <person name="Merkel B.J."/>
            <person name="Hornburger P."/>
            <person name="Mueller R.-W."/>
            <person name="Bruemmer F."/>
            <person name="Labrenz M."/>
            <person name="Spormann A.M."/>
            <person name="Op den Camp H."/>
            <person name="Overmann J."/>
            <person name="Amann R."/>
            <person name="Jetten M.S.M."/>
            <person name="Mascher T."/>
            <person name="Medema M.H."/>
            <person name="Devos D.P."/>
            <person name="Kaster A.-K."/>
            <person name="Ovreas L."/>
            <person name="Rohde M."/>
            <person name="Galperin M.Y."/>
            <person name="Jogler C."/>
        </authorList>
    </citation>
    <scope>NUCLEOTIDE SEQUENCE [LARGE SCALE GENOMIC DNA]</scope>
    <source>
        <strain evidence="2 3">OJF2</strain>
    </source>
</reference>
<proteinExistence type="predicted"/>
<organism evidence="2 3">
    <name type="scientific">Aquisphaera giovannonii</name>
    <dbReference type="NCBI Taxonomy" id="406548"/>
    <lineage>
        <taxon>Bacteria</taxon>
        <taxon>Pseudomonadati</taxon>
        <taxon>Planctomycetota</taxon>
        <taxon>Planctomycetia</taxon>
        <taxon>Isosphaerales</taxon>
        <taxon>Isosphaeraceae</taxon>
        <taxon>Aquisphaera</taxon>
    </lineage>
</organism>
<dbReference type="KEGG" id="agv:OJF2_05780"/>